<feature type="domain" description="Mutator-like transposase" evidence="1">
    <location>
        <begin position="2"/>
        <end position="274"/>
    </location>
</feature>
<accession>A0A151IY11</accession>
<dbReference type="PANTHER" id="PTHR33309">
    <property type="entry name" value="KERATIN, ULTRA HIGH-SULFUR MATRIX PROTEIN-LIKE"/>
    <property type="match status" value="1"/>
</dbReference>
<protein>
    <recommendedName>
        <fullName evidence="1">Mutator-like transposase domain-containing protein</fullName>
    </recommendedName>
</protein>
<evidence type="ECO:0000313" key="3">
    <source>
        <dbReference type="Proteomes" id="UP000078492"/>
    </source>
</evidence>
<organism evidence="2 3">
    <name type="scientific">Trachymyrmex cornetzi</name>
    <dbReference type="NCBI Taxonomy" id="471704"/>
    <lineage>
        <taxon>Eukaryota</taxon>
        <taxon>Metazoa</taxon>
        <taxon>Ecdysozoa</taxon>
        <taxon>Arthropoda</taxon>
        <taxon>Hexapoda</taxon>
        <taxon>Insecta</taxon>
        <taxon>Pterygota</taxon>
        <taxon>Neoptera</taxon>
        <taxon>Endopterygota</taxon>
        <taxon>Hymenoptera</taxon>
        <taxon>Apocrita</taxon>
        <taxon>Aculeata</taxon>
        <taxon>Formicoidea</taxon>
        <taxon>Formicidae</taxon>
        <taxon>Myrmicinae</taxon>
        <taxon>Trachymyrmex</taxon>
    </lineage>
</organism>
<dbReference type="Proteomes" id="UP000078492">
    <property type="component" value="Unassembled WGS sequence"/>
</dbReference>
<reference evidence="2 3" key="1">
    <citation type="submission" date="2015-09" db="EMBL/GenBank/DDBJ databases">
        <title>Trachymyrmex cornetzi WGS genome.</title>
        <authorList>
            <person name="Nygaard S."/>
            <person name="Hu H."/>
            <person name="Boomsma J."/>
            <person name="Zhang G."/>
        </authorList>
    </citation>
    <scope>NUCLEOTIDE SEQUENCE [LARGE SCALE GENOMIC DNA]</scope>
    <source>
        <strain evidence="2">Tcor2-1</strain>
        <tissue evidence="2">Whole body</tissue>
    </source>
</reference>
<name>A0A151IY11_9HYME</name>
<proteinExistence type="predicted"/>
<evidence type="ECO:0000313" key="2">
    <source>
        <dbReference type="EMBL" id="KYN13186.1"/>
    </source>
</evidence>
<dbReference type="EMBL" id="KQ980783">
    <property type="protein sequence ID" value="KYN13186.1"/>
    <property type="molecule type" value="Genomic_DNA"/>
</dbReference>
<gene>
    <name evidence="2" type="ORF">ALC57_14630</name>
</gene>
<dbReference type="Pfam" id="PF20700">
    <property type="entry name" value="Mutator"/>
    <property type="match status" value="1"/>
</dbReference>
<evidence type="ECO:0000259" key="1">
    <source>
        <dbReference type="Pfam" id="PF20700"/>
    </source>
</evidence>
<dbReference type="AlphaFoldDB" id="A0A151IY11"/>
<sequence length="437" mass="48931">MRLLGIGLHGIKIFCAFMELSRPIFHSFYDKLLSTIFNATDLVCKTSMEKAATVEKEVSARENTSGLVVSGDGSWRKRGFSSLFGLVSLIGWNTEKVIDIIIKSSYCKACEYTAEYSEWLQSHENNCEANHMGSAGKMEVDAVIEMFQRSESLYEIKYGSYIGDGDSKTFASILKSEPYENFSVQKKECLDHVQKRMGTRLRNLKKKVPGLGGKGKLTNKLIDELSIYYGLAIRRNHDSIEKMKNDIWATLYHKISTNEKPQHDKCPVGENSWCLWQKSKASNTLHNFSHKTALPDTVFNAIKPIYDELSNDDLLNRCLGGFTQNSNESFNATVWSMAPKFRSSGKTVLDIAGNLAVCTFNDGISSIMNVMKALDMTVGTNCYNFCVAADKLRIHLSDRLLSEAAKEARIALKSARKEEEAMNINMEGQLYGPGIAD</sequence>
<dbReference type="InterPro" id="IPR049012">
    <property type="entry name" value="Mutator_transp_dom"/>
</dbReference>
<dbReference type="PANTHER" id="PTHR33309:SF3">
    <property type="entry name" value="CCHC-TYPE DOMAIN-CONTAINING PROTEIN"/>
    <property type="match status" value="1"/>
</dbReference>
<keyword evidence="3" id="KW-1185">Reference proteome</keyword>